<evidence type="ECO:0000256" key="1">
    <source>
        <dbReference type="ARBA" id="ARBA00008887"/>
    </source>
</evidence>
<feature type="domain" description="Dynein heavy chain 3 AAA+ lid" evidence="3">
    <location>
        <begin position="3"/>
        <end position="89"/>
    </location>
</feature>
<dbReference type="InterPro" id="IPR024317">
    <property type="entry name" value="Dynein_heavy_chain_D4_dom"/>
</dbReference>
<sequence length="277" mass="32063">MMLYAQIVKELPPTPSKFHYIFNLRDLSRIYNGMCLTTPDKFQKPDQFLRLWRNECMRVISDRLITTQDKTLIQDILKSLLKENFKDCDLESITRDPSLFGDFRMALDEEEPRIYEDLQDYEATKALFQEILEDYNENNQPPMRLVLFDDALEHLTRVHRVLRMDRGNSLLVGVGGSGKQSLCHLASYTAGCTVFQIMLSRGYNESSFRDDLKVLYNKLGMENKQMVFLFTDQHVAEEGFLELINNMLTTGMVPALYADDEKEGIIGSCGVLDELRL</sequence>
<dbReference type="InterPro" id="IPR041589">
    <property type="entry name" value="DNAH3_AAA_lid_1"/>
</dbReference>
<dbReference type="SUPFAM" id="SSF52540">
    <property type="entry name" value="P-loop containing nucleoside triphosphate hydrolases"/>
    <property type="match status" value="1"/>
</dbReference>
<feature type="domain" description="Dynein heavy chain AAA module D4" evidence="2">
    <location>
        <begin position="143"/>
        <end position="268"/>
    </location>
</feature>
<dbReference type="Proteomes" id="UP000694888">
    <property type="component" value="Unplaced"/>
</dbReference>
<dbReference type="RefSeq" id="XP_005112302.2">
    <property type="nucleotide sequence ID" value="XM_005112245.2"/>
</dbReference>
<dbReference type="Pfam" id="PF12780">
    <property type="entry name" value="AAA_8"/>
    <property type="match status" value="1"/>
</dbReference>
<evidence type="ECO:0000259" key="2">
    <source>
        <dbReference type="Pfam" id="PF12780"/>
    </source>
</evidence>
<evidence type="ECO:0000313" key="5">
    <source>
        <dbReference type="RefSeq" id="XP_005112302.2"/>
    </source>
</evidence>
<protein>
    <submittedName>
        <fullName evidence="5">Dynein heavy chain 10, axonemal</fullName>
    </submittedName>
</protein>
<proteinExistence type="inferred from homology"/>
<dbReference type="Pfam" id="PF17857">
    <property type="entry name" value="AAA_lid_1"/>
    <property type="match status" value="1"/>
</dbReference>
<dbReference type="PANTHER" id="PTHR22878:SF63">
    <property type="entry name" value="DYNEIN AXONEMAL HEAVY CHAIN 10"/>
    <property type="match status" value="1"/>
</dbReference>
<name>A0ABM0K9Q8_APLCA</name>
<accession>A0ABM0K9Q8</accession>
<dbReference type="Gene3D" id="3.40.50.300">
    <property type="entry name" value="P-loop containing nucleotide triphosphate hydrolases"/>
    <property type="match status" value="1"/>
</dbReference>
<organism evidence="4 5">
    <name type="scientific">Aplysia californica</name>
    <name type="common">California sea hare</name>
    <dbReference type="NCBI Taxonomy" id="6500"/>
    <lineage>
        <taxon>Eukaryota</taxon>
        <taxon>Metazoa</taxon>
        <taxon>Spiralia</taxon>
        <taxon>Lophotrochozoa</taxon>
        <taxon>Mollusca</taxon>
        <taxon>Gastropoda</taxon>
        <taxon>Heterobranchia</taxon>
        <taxon>Euthyneura</taxon>
        <taxon>Tectipleura</taxon>
        <taxon>Aplysiida</taxon>
        <taxon>Aplysioidea</taxon>
        <taxon>Aplysiidae</taxon>
        <taxon>Aplysia</taxon>
    </lineage>
</organism>
<evidence type="ECO:0000313" key="4">
    <source>
        <dbReference type="Proteomes" id="UP000694888"/>
    </source>
</evidence>
<reference evidence="5" key="1">
    <citation type="submission" date="2025-08" db="UniProtKB">
        <authorList>
            <consortium name="RefSeq"/>
        </authorList>
    </citation>
    <scope>IDENTIFICATION</scope>
</reference>
<comment type="similarity">
    <text evidence="1">Belongs to the dynein heavy chain family.</text>
</comment>
<dbReference type="InterPro" id="IPR027417">
    <property type="entry name" value="P-loop_NTPase"/>
</dbReference>
<gene>
    <name evidence="5" type="primary">LOC101848630</name>
</gene>
<dbReference type="GeneID" id="101848630"/>
<evidence type="ECO:0000259" key="3">
    <source>
        <dbReference type="Pfam" id="PF17857"/>
    </source>
</evidence>
<dbReference type="Gene3D" id="1.20.920.30">
    <property type="match status" value="1"/>
</dbReference>
<keyword evidence="4" id="KW-1185">Reference proteome</keyword>
<dbReference type="PANTHER" id="PTHR22878">
    <property type="entry name" value="DYNEIN HEAVY CHAIN 6, AXONEMAL-LIKE-RELATED"/>
    <property type="match status" value="1"/>
</dbReference>
<dbReference type="InterPro" id="IPR026983">
    <property type="entry name" value="DHC"/>
</dbReference>